<evidence type="ECO:0000259" key="6">
    <source>
        <dbReference type="Pfam" id="PF04932"/>
    </source>
</evidence>
<proteinExistence type="predicted"/>
<evidence type="ECO:0000256" key="2">
    <source>
        <dbReference type="ARBA" id="ARBA00022692"/>
    </source>
</evidence>
<evidence type="ECO:0000256" key="1">
    <source>
        <dbReference type="ARBA" id="ARBA00004141"/>
    </source>
</evidence>
<reference evidence="7 8" key="1">
    <citation type="submission" date="2019-07" db="EMBL/GenBank/DDBJ databases">
        <title>Whole genome shotgun sequence of Halomonas pacifica NBRC 102220.</title>
        <authorList>
            <person name="Hosoyama A."/>
            <person name="Uohara A."/>
            <person name="Ohji S."/>
            <person name="Ichikawa N."/>
        </authorList>
    </citation>
    <scope>NUCLEOTIDE SEQUENCE [LARGE SCALE GENOMIC DNA]</scope>
    <source>
        <strain evidence="7 8">NBRC 102220</strain>
    </source>
</reference>
<keyword evidence="8" id="KW-1185">Reference proteome</keyword>
<feature type="transmembrane region" description="Helical" evidence="5">
    <location>
        <begin position="82"/>
        <end position="97"/>
    </location>
</feature>
<feature type="transmembrane region" description="Helical" evidence="5">
    <location>
        <begin position="180"/>
        <end position="203"/>
    </location>
</feature>
<dbReference type="EMBL" id="BJUK01000002">
    <property type="protein sequence ID" value="GEK45908.1"/>
    <property type="molecule type" value="Genomic_DNA"/>
</dbReference>
<evidence type="ECO:0000256" key="3">
    <source>
        <dbReference type="ARBA" id="ARBA00022989"/>
    </source>
</evidence>
<feature type="transmembrane region" description="Helical" evidence="5">
    <location>
        <begin position="215"/>
        <end position="232"/>
    </location>
</feature>
<feature type="transmembrane region" description="Helical" evidence="5">
    <location>
        <begin position="381"/>
        <end position="398"/>
    </location>
</feature>
<feature type="transmembrane region" description="Helical" evidence="5">
    <location>
        <begin position="322"/>
        <end position="341"/>
    </location>
</feature>
<comment type="caution">
    <text evidence="7">The sequence shown here is derived from an EMBL/GenBank/DDBJ whole genome shotgun (WGS) entry which is preliminary data.</text>
</comment>
<dbReference type="RefSeq" id="WP_244945832.1">
    <property type="nucleotide sequence ID" value="NZ_BJUK01000002.1"/>
</dbReference>
<dbReference type="GO" id="GO:0016020">
    <property type="term" value="C:membrane"/>
    <property type="evidence" value="ECO:0007669"/>
    <property type="project" value="UniProtKB-SubCell"/>
</dbReference>
<evidence type="ECO:0000256" key="4">
    <source>
        <dbReference type="ARBA" id="ARBA00023136"/>
    </source>
</evidence>
<organism evidence="7 8">
    <name type="scientific">Bisbaumannia pacifica</name>
    <dbReference type="NCBI Taxonomy" id="77098"/>
    <lineage>
        <taxon>Bacteria</taxon>
        <taxon>Pseudomonadati</taxon>
        <taxon>Pseudomonadota</taxon>
        <taxon>Gammaproteobacteria</taxon>
        <taxon>Oceanospirillales</taxon>
        <taxon>Halomonadaceae</taxon>
        <taxon>Bisbaumannia</taxon>
    </lineage>
</organism>
<feature type="transmembrane region" description="Helical" evidence="5">
    <location>
        <begin position="353"/>
        <end position="375"/>
    </location>
</feature>
<sequence>MVQYTGIAVFLLGAFAMSLPSSYSVGSLMLVLASPILAIRPRPLALTREDQAILLVLGLYFTVTALSAWLDGQGSRGLDKPSRFLLAIPALLLLIAYPPRLGWLWHGLAIGGMATGGLAIWQKLIEGASRAGGFTQIIQYGNISLLLGMLCLAGLGWAWVQPRHRAWLVWMGLGAVGGLLASLLSGSRGGWLAAPLMLLVLYWAEGRRLPGRAQLGLVMAVLIAGGIGYAIPELGVQQRVHTATDNITNYLSGENHDTSVGLRFQMWDAAGELFQQRPLFGWGEHGYREALAEMAERGEIAPRVAEFGHAHNELVDTAAKRGVVGVIALLCLYLVPLAAFAKGLQATCPQRRALEAAGALLPVAYLGFGATQAFFEHNSGVMIYAFWLAVLWGLFRQTSTPRPSNTRT</sequence>
<feature type="transmembrane region" description="Helical" evidence="5">
    <location>
        <begin position="103"/>
        <end position="121"/>
    </location>
</feature>
<gene>
    <name evidence="7" type="ORF">HPA02_01910</name>
</gene>
<dbReference type="PANTHER" id="PTHR37422">
    <property type="entry name" value="TEICHURONIC ACID BIOSYNTHESIS PROTEIN TUAE"/>
    <property type="match status" value="1"/>
</dbReference>
<evidence type="ECO:0000256" key="5">
    <source>
        <dbReference type="SAM" id="Phobius"/>
    </source>
</evidence>
<comment type="subcellular location">
    <subcellularLocation>
        <location evidence="1">Membrane</location>
        <topology evidence="1">Multi-pass membrane protein</topology>
    </subcellularLocation>
</comment>
<accession>A0A510X3C7</accession>
<feature type="domain" description="O-antigen ligase-related" evidence="6">
    <location>
        <begin position="175"/>
        <end position="330"/>
    </location>
</feature>
<dbReference type="PANTHER" id="PTHR37422:SF17">
    <property type="entry name" value="O-ANTIGEN LIGASE"/>
    <property type="match status" value="1"/>
</dbReference>
<name>A0A510X3C7_9GAMM</name>
<keyword evidence="2 5" id="KW-0812">Transmembrane</keyword>
<dbReference type="Pfam" id="PF04932">
    <property type="entry name" value="Wzy_C"/>
    <property type="match status" value="1"/>
</dbReference>
<dbReference type="AlphaFoldDB" id="A0A510X3C7"/>
<dbReference type="Proteomes" id="UP000321275">
    <property type="component" value="Unassembled WGS sequence"/>
</dbReference>
<evidence type="ECO:0000313" key="7">
    <source>
        <dbReference type="EMBL" id="GEK45908.1"/>
    </source>
</evidence>
<keyword evidence="3 5" id="KW-1133">Transmembrane helix</keyword>
<evidence type="ECO:0000313" key="8">
    <source>
        <dbReference type="Proteomes" id="UP000321275"/>
    </source>
</evidence>
<protein>
    <recommendedName>
        <fullName evidence="6">O-antigen ligase-related domain-containing protein</fullName>
    </recommendedName>
</protein>
<dbReference type="InterPro" id="IPR007016">
    <property type="entry name" value="O-antigen_ligase-rel_domated"/>
</dbReference>
<feature type="transmembrane region" description="Helical" evidence="5">
    <location>
        <begin position="142"/>
        <end position="160"/>
    </location>
</feature>
<feature type="transmembrane region" description="Helical" evidence="5">
    <location>
        <begin position="52"/>
        <end position="70"/>
    </location>
</feature>
<keyword evidence="4 5" id="KW-0472">Membrane</keyword>
<dbReference type="InterPro" id="IPR051533">
    <property type="entry name" value="WaaL-like"/>
</dbReference>